<feature type="region of interest" description="Disordered" evidence="8">
    <location>
        <begin position="423"/>
        <end position="449"/>
    </location>
</feature>
<comment type="similarity">
    <text evidence="2">Belongs to the peptidase C19 family.</text>
</comment>
<evidence type="ECO:0000256" key="2">
    <source>
        <dbReference type="ARBA" id="ARBA00009085"/>
    </source>
</evidence>
<feature type="compositionally biased region" description="Polar residues" evidence="8">
    <location>
        <begin position="52"/>
        <end position="66"/>
    </location>
</feature>
<feature type="region of interest" description="Disordered" evidence="8">
    <location>
        <begin position="1821"/>
        <end position="1911"/>
    </location>
</feature>
<dbReference type="GO" id="GO:0006508">
    <property type="term" value="P:proteolysis"/>
    <property type="evidence" value="ECO:0007669"/>
    <property type="project" value="UniProtKB-KW"/>
</dbReference>
<gene>
    <name evidence="11" type="ORF">E6O75_ATG08605</name>
</gene>
<dbReference type="Gene3D" id="3.30.2230.10">
    <property type="entry name" value="DUSP-like"/>
    <property type="match status" value="1"/>
</dbReference>
<dbReference type="InterPro" id="IPR035927">
    <property type="entry name" value="DUSP-like_sf"/>
</dbReference>
<dbReference type="SUPFAM" id="SSF54001">
    <property type="entry name" value="Cysteine proteinases"/>
    <property type="match status" value="1"/>
</dbReference>
<dbReference type="SUPFAM" id="SSF143791">
    <property type="entry name" value="DUSP-like"/>
    <property type="match status" value="1"/>
</dbReference>
<comment type="catalytic activity">
    <reaction evidence="1">
        <text>Thiol-dependent hydrolysis of ester, thioester, amide, peptide and isopeptide bonds formed by the C-terminal Gly of ubiquitin (a 76-residue protein attached to proteins as an intracellular targeting signal).</text>
        <dbReference type="EC" id="3.4.19.12"/>
    </reaction>
</comment>
<feature type="compositionally biased region" description="Polar residues" evidence="8">
    <location>
        <begin position="827"/>
        <end position="853"/>
    </location>
</feature>
<dbReference type="Pfam" id="PF00443">
    <property type="entry name" value="UCH"/>
    <property type="match status" value="1"/>
</dbReference>
<dbReference type="PROSITE" id="PS00972">
    <property type="entry name" value="USP_1"/>
    <property type="match status" value="1"/>
</dbReference>
<feature type="compositionally biased region" description="Basic residues" evidence="8">
    <location>
        <begin position="1542"/>
        <end position="1553"/>
    </location>
</feature>
<dbReference type="InterPro" id="IPR050185">
    <property type="entry name" value="Ub_carboxyl-term_hydrolase"/>
</dbReference>
<feature type="region of interest" description="Disordered" evidence="8">
    <location>
        <begin position="1468"/>
        <end position="1490"/>
    </location>
</feature>
<keyword evidence="6 11" id="KW-0378">Hydrolase</keyword>
<comment type="caution">
    <text evidence="11">The sequence shown here is derived from an EMBL/GenBank/DDBJ whole genome shotgun (WGS) entry which is preliminary data.</text>
</comment>
<feature type="compositionally biased region" description="Acidic residues" evidence="8">
    <location>
        <begin position="42"/>
        <end position="51"/>
    </location>
</feature>
<dbReference type="InterPro" id="IPR018200">
    <property type="entry name" value="USP_CS"/>
</dbReference>
<evidence type="ECO:0000313" key="11">
    <source>
        <dbReference type="EMBL" id="TID15352.1"/>
    </source>
</evidence>
<dbReference type="EC" id="3.4.19.12" evidence="3"/>
<feature type="region of interest" description="Disordered" evidence="8">
    <location>
        <begin position="34"/>
        <end position="81"/>
    </location>
</feature>
<feature type="compositionally biased region" description="Polar residues" evidence="8">
    <location>
        <begin position="567"/>
        <end position="587"/>
    </location>
</feature>
<keyword evidence="12" id="KW-1185">Reference proteome</keyword>
<sequence>MDDFDLDDDDSFAEGFLQAATQVESQTRIPAMCQQAAPLTIEQDDSLDDAESLSQARESSAGQQPVTPCPPKAVDTSGSADDEFGIFDDEEFLAAFEAVESTTKKHGLSLDESRPRKKTKVEAINFAQTNRQRPSALEYKPWTTIPQVGEVDFGQPDFQDPGNFTSLELVEQQARSAGLPMTAELQAILRNAFTAGYMSQHRAWKRRYTYDFLTLPAEIRLSIYSYALRDTNPTTAGGKTQALPTRKRVLSIMDFFSEDDPIDETVWPDADEKPWINLALLRTCKQVYRETRNEFLYRHRQFNAKAVLDEGFKHVMKLSPKLTFWQHIQHIHIILRPVDNSSQWARHVHKGVDSLTALLRGGKKLKSFQLSWQFTQFADHIKYFGSLKVLGPIVITQHFDDASVKDGQTITSEREDRIKSLIKTMQGLQPSSPEPTTDSASPEPRRYIPPHLQPEILEAAVANGERVSSASSPSEAYAGLCLDSIEEPTAETTTGMSADTGRRDSLSREINGVTSSNTGASSVSGNGTQAEGTRSRSQSPAKRRAEEMEDGDATDKVEQMEVDGSATPLQKGQSSTIAQPTLNPSSSRETRDKSVDMLGQAQTDGPAKDLPSIDDQVQTIMEQMAASQADTRDGDIGFAVSMAWLNRVLARCSASKDHGPFDKSVLEGEIGPIDNSDILLSNPLETSIKDDYGDVFVPLKPGMAMATNLEILPFKAYKLIKKWYGVLPGQAEIQRYAHATAEDAESIDQHVQWELYPPIFTIRKLAKPTALGDKHKVKDSNIKAPRLVASRSNMFHKFLLRAKEATMIPKETKVKVWRVLEVEAASNTESGRGKTSVSMLSPPASHNGSSRESSPAPQPPPALPLLLSKEAFKNMAELTEREHVDMKDETNNPNYNGSIQLGTLGLAADQVLILEEQLTYLGKEEFTSDIKATKNGKTDLISGGILGASGGSGRSSPVPAGAVTRGRHRQQGRSKGTVGLTNLGNTCYMNSALQCVRANAELTTFFLAGQWTNDLNPKNPLGYGGAIAKQYQVLLDSIYKQNNSSLPPRTFKNTLGKYGPQFSGFGQQDSQEFMSFLLDALHEDLNRIDKKPYIENPDSDDNRVADPEYVKELGEIYRSNYRKRNDSVVTDLFNGFYKNMMVCPICNKVSITFDPYSLLTLQLPIEHSFQFQFMYYPLYGAPIMVDIDMEKHSTIRQVKEYIGSKMNADAKRIMLAETFNNKFFRTCDDKTVLSESNIQPRDAMVMYELEDVPSNFPPPKKKTKAKSVLLYQQDSEEEELPHSESPLRDRMMVPVFFRAQLNAYNNNKSLVLTPTFIIVRRDEQVSYTEIYRKVLARIANQTTRPFLTESEGEAQSGTSTPATDQDVVITTEEDAADPSLATRSVESEDGMVDVLMDNDVANAHSEQESSSSPTADTAIASVLRPGTPIPESLWSIMELKIMPAGTEMISTGWNSVDGSKNYTTMSSRLPKVVESSPESSPAVSPESSDVDEILEKVVPSAQPSFSTDTHGENEDEDDDRALLMYENNKPSGAHNPKVNGKNGKKKNRNKKKMTTYSKKGQNQHRPQKQTERRASASPEATKSNADDGNPALVRIGEAIVVDFDYGAYDALFNGDGHDSRGQDTSKSVPVLPDPILEEKRSKRAANKKNGISLDDCFTATSKGEVLTEENQWYCNRCKELRQAEKTLEIWTAPDVLVIHLKRFSASRNLRDKIDVRVDFPIDGLDLTDRVGVSDGKTLKYDLFAVDNHYGGLGGGHYTAFAKNFLDDNWYEYNDSSVSQCSPTKAITSAAYLLFYRRQSNDAPLGPAMVNNWFRKYWDGGDESDSSSRAESPANNSGKGQRLGEVTSKGSSSALVVAGAGRHPRGGAGGSAATSNLANNNLDDSYDGDEDEGVGGMDYDDQPSIGPALPGYGDTANNFSISDTFHAGWGFGSMLNQEAQKDDDNDSMTGIDGEEEVGGADLRHMEAFGDDGHDYSTFENGADSGHHGSPVLDSLEYDEDVPDVIDYSHGLLADHSVDNQEVIPASAFVAMDGTEDVDEEVAEVRLEDDEAVVDHAKKE</sequence>
<feature type="domain" description="DUSP" evidence="10">
    <location>
        <begin position="611"/>
        <end position="738"/>
    </location>
</feature>
<feature type="compositionally biased region" description="Acidic residues" evidence="8">
    <location>
        <begin position="1883"/>
        <end position="1900"/>
    </location>
</feature>
<evidence type="ECO:0000256" key="8">
    <source>
        <dbReference type="SAM" id="MobiDB-lite"/>
    </source>
</evidence>
<dbReference type="InterPro" id="IPR028889">
    <property type="entry name" value="USP"/>
</dbReference>
<dbReference type="CDD" id="cd02674">
    <property type="entry name" value="Peptidase_C19R"/>
    <property type="match status" value="1"/>
</dbReference>
<organism evidence="11 12">
    <name type="scientific">Venturia nashicola</name>
    <dbReference type="NCBI Taxonomy" id="86259"/>
    <lineage>
        <taxon>Eukaryota</taxon>
        <taxon>Fungi</taxon>
        <taxon>Dikarya</taxon>
        <taxon>Ascomycota</taxon>
        <taxon>Pezizomycotina</taxon>
        <taxon>Dothideomycetes</taxon>
        <taxon>Pleosporomycetidae</taxon>
        <taxon>Venturiales</taxon>
        <taxon>Venturiaceae</taxon>
        <taxon>Venturia</taxon>
    </lineage>
</organism>
<feature type="compositionally biased region" description="Polar residues" evidence="8">
    <location>
        <begin position="426"/>
        <end position="440"/>
    </location>
</feature>
<dbReference type="Gene3D" id="3.90.70.10">
    <property type="entry name" value="Cysteine proteinases"/>
    <property type="match status" value="2"/>
</dbReference>
<dbReference type="Proteomes" id="UP000298493">
    <property type="component" value="Unassembled WGS sequence"/>
</dbReference>
<dbReference type="PROSITE" id="PS50235">
    <property type="entry name" value="USP_3"/>
    <property type="match status" value="1"/>
</dbReference>
<keyword evidence="4" id="KW-0645">Protease</keyword>
<feature type="compositionally biased region" description="Polar residues" evidence="8">
    <location>
        <begin position="1826"/>
        <end position="1838"/>
    </location>
</feature>
<dbReference type="Pfam" id="PF06337">
    <property type="entry name" value="DUSP"/>
    <property type="match status" value="1"/>
</dbReference>
<feature type="domain" description="USP" evidence="9">
    <location>
        <begin position="978"/>
        <end position="1798"/>
    </location>
</feature>
<feature type="compositionally biased region" description="Low complexity" evidence="8">
    <location>
        <begin position="1472"/>
        <end position="1487"/>
    </location>
</feature>
<evidence type="ECO:0000256" key="1">
    <source>
        <dbReference type="ARBA" id="ARBA00000707"/>
    </source>
</evidence>
<feature type="region of interest" description="Disordered" evidence="8">
    <location>
        <begin position="1526"/>
        <end position="1589"/>
    </location>
</feature>
<feature type="region of interest" description="Disordered" evidence="8">
    <location>
        <begin position="946"/>
        <end position="976"/>
    </location>
</feature>
<feature type="region of interest" description="Disordered" evidence="8">
    <location>
        <begin position="1346"/>
        <end position="1389"/>
    </location>
</feature>
<dbReference type="GO" id="GO:0004843">
    <property type="term" value="F:cysteine-type deubiquitinase activity"/>
    <property type="evidence" value="ECO:0007669"/>
    <property type="project" value="UniProtKB-EC"/>
</dbReference>
<dbReference type="STRING" id="86259.A0A4Z1NVR9"/>
<feature type="compositionally biased region" description="Polar residues" evidence="8">
    <location>
        <begin position="1353"/>
        <end position="1363"/>
    </location>
</feature>
<dbReference type="EMBL" id="SNSC02000021">
    <property type="protein sequence ID" value="TID15352.1"/>
    <property type="molecule type" value="Genomic_DNA"/>
</dbReference>
<protein>
    <recommendedName>
        <fullName evidence="3">ubiquitinyl hydrolase 1</fullName>
        <ecNumber evidence="3">3.4.19.12</ecNumber>
    </recommendedName>
</protein>
<dbReference type="InterPro" id="IPR006615">
    <property type="entry name" value="Pept_C19_DUSP"/>
</dbReference>
<evidence type="ECO:0000259" key="9">
    <source>
        <dbReference type="PROSITE" id="PS50235"/>
    </source>
</evidence>
<name>A0A4Z1NVR9_9PEZI</name>
<feature type="region of interest" description="Disordered" evidence="8">
    <location>
        <begin position="510"/>
        <end position="594"/>
    </location>
</feature>
<dbReference type="PANTHER" id="PTHR21646:SF24">
    <property type="entry name" value="UBIQUITIN CARBOXYL-TERMINAL HYDROLASE"/>
    <property type="match status" value="1"/>
</dbReference>
<evidence type="ECO:0000313" key="12">
    <source>
        <dbReference type="Proteomes" id="UP000298493"/>
    </source>
</evidence>
<feature type="region of interest" description="Disordered" evidence="8">
    <location>
        <begin position="1617"/>
        <end position="1644"/>
    </location>
</feature>
<reference evidence="11 12" key="1">
    <citation type="submission" date="2019-04" db="EMBL/GenBank/DDBJ databases">
        <title>High contiguity whole genome sequence and gene annotation resource for two Venturia nashicola isolates.</title>
        <authorList>
            <person name="Prokchorchik M."/>
            <person name="Won K."/>
            <person name="Lee Y."/>
            <person name="Choi E.D."/>
            <person name="Segonzac C."/>
            <person name="Sohn K.H."/>
        </authorList>
    </citation>
    <scope>NUCLEOTIDE SEQUENCE [LARGE SCALE GENOMIC DNA]</scope>
    <source>
        <strain evidence="11 12">PRI2</strain>
    </source>
</reference>
<evidence type="ECO:0000256" key="3">
    <source>
        <dbReference type="ARBA" id="ARBA00012759"/>
    </source>
</evidence>
<evidence type="ECO:0000259" key="10">
    <source>
        <dbReference type="PROSITE" id="PS51283"/>
    </source>
</evidence>
<feature type="region of interest" description="Disordered" evidence="8">
    <location>
        <begin position="1256"/>
        <end position="1284"/>
    </location>
</feature>
<keyword evidence="7" id="KW-0788">Thiol protease</keyword>
<dbReference type="InterPro" id="IPR038765">
    <property type="entry name" value="Papain-like_cys_pep_sf"/>
</dbReference>
<keyword evidence="5" id="KW-0833">Ubl conjugation pathway</keyword>
<accession>A0A4Z1NVR9</accession>
<dbReference type="InterPro" id="IPR001394">
    <property type="entry name" value="Peptidase_C19_UCH"/>
</dbReference>
<proteinExistence type="inferred from homology"/>
<evidence type="ECO:0000256" key="6">
    <source>
        <dbReference type="ARBA" id="ARBA00022801"/>
    </source>
</evidence>
<evidence type="ECO:0000256" key="4">
    <source>
        <dbReference type="ARBA" id="ARBA00022670"/>
    </source>
</evidence>
<evidence type="ECO:0000256" key="5">
    <source>
        <dbReference type="ARBA" id="ARBA00022786"/>
    </source>
</evidence>
<dbReference type="PROSITE" id="PS00973">
    <property type="entry name" value="USP_2"/>
    <property type="match status" value="1"/>
</dbReference>
<dbReference type="GO" id="GO:0016579">
    <property type="term" value="P:protein deubiquitination"/>
    <property type="evidence" value="ECO:0007669"/>
    <property type="project" value="InterPro"/>
</dbReference>
<dbReference type="CDD" id="cd02257">
    <property type="entry name" value="Peptidase_C19"/>
    <property type="match status" value="1"/>
</dbReference>
<feature type="compositionally biased region" description="Low complexity" evidence="8">
    <location>
        <begin position="1870"/>
        <end position="1882"/>
    </location>
</feature>
<dbReference type="PROSITE" id="PS51283">
    <property type="entry name" value="DUSP"/>
    <property type="match status" value="1"/>
</dbReference>
<feature type="region of interest" description="Disordered" evidence="8">
    <location>
        <begin position="827"/>
        <end position="864"/>
    </location>
</feature>
<dbReference type="PANTHER" id="PTHR21646">
    <property type="entry name" value="UBIQUITIN CARBOXYL-TERMINAL HYDROLASE"/>
    <property type="match status" value="1"/>
</dbReference>
<evidence type="ECO:0000256" key="7">
    <source>
        <dbReference type="ARBA" id="ARBA00022807"/>
    </source>
</evidence>
<feature type="compositionally biased region" description="Polar residues" evidence="8">
    <location>
        <begin position="512"/>
        <end position="540"/>
    </location>
</feature>